<dbReference type="InterPro" id="IPR036259">
    <property type="entry name" value="MFS_trans_sf"/>
</dbReference>
<evidence type="ECO:0000256" key="3">
    <source>
        <dbReference type="ARBA" id="ARBA00022989"/>
    </source>
</evidence>
<dbReference type="GeneID" id="25265335"/>
<evidence type="ECO:0000313" key="9">
    <source>
        <dbReference type="Proteomes" id="UP000027361"/>
    </source>
</evidence>
<feature type="domain" description="Major facilitator superfamily (MFS) profile" evidence="7">
    <location>
        <begin position="175"/>
        <end position="625"/>
    </location>
</feature>
<feature type="transmembrane region" description="Helical" evidence="6">
    <location>
        <begin position="507"/>
        <end position="526"/>
    </location>
</feature>
<feature type="compositionally biased region" description="Low complexity" evidence="5">
    <location>
        <begin position="1"/>
        <end position="10"/>
    </location>
</feature>
<dbReference type="EMBL" id="JMSN01000130">
    <property type="protein sequence ID" value="KDN37818.1"/>
    <property type="molecule type" value="Genomic_DNA"/>
</dbReference>
<name>A0A066VC14_TILAU</name>
<sequence length="694" mass="75586">MPSSSCSSSSARNPDQQRPLEPPIYLGAAGTSSVTANRSLADAVSDCSASESTYNSYRHKDASRSKHCSSVAQTKLEDGAELAQDPRIALQKNVDAATAGISRKISLPVPGAPPTADRTQSVARITSPSIPAGAAPLDLKLTLTATGDPSVVYIDWGPGDPDNPLNWSTSRKWAICSVCFTFAMLTAINATGYSATQEAITAEFGCSNEVFLIGNMTYFISIAFTPMVLAPLSESLGRQVIYLIAAVLYALLYIPQALAPNIVAIIVVRWFQGCCASVGNSMVGGSVSDVFPTVKRGLPLSVFCLLVYVGQSFSPTVSAYIVPSHLGWRFVFWWQSILGAVVFLAMLLLMRETRGTYLLSRRAKRLTKQSMHQYQQQEQSSGKADEESSRRPGYMTYRCRADDERGSFMTMARTSLSRPFVYLLTEPVCLVFSLWVAVAWGTVFLSLTSVPVAFREAYGFTNAQSSLVLLGIAPGSILGWALNFHQDRLYAKAAAKNGGKAPPEARLYYPCIGGLVFPAGLFMYAWGTRAGVHPSVGIIGFVIFNTGVYFVYVGVFSFLSDVYARYASSALAAQSWLRNVFAGFFPLFGVIMYERQAPPIATTIIASIGLALGIVPFALLKYGSRLRAVSRVAKQLAKEEEEAEEFMRHQREKEQRRAAKEQRRKALAAVATSGTIADTLKQPQRQQKVDLEKQ</sequence>
<gene>
    <name evidence="8" type="ORF">K437DRAFT_259657</name>
</gene>
<evidence type="ECO:0000256" key="4">
    <source>
        <dbReference type="ARBA" id="ARBA00023136"/>
    </source>
</evidence>
<comment type="caution">
    <text evidence="8">The sequence shown here is derived from an EMBL/GenBank/DDBJ whole genome shotgun (WGS) entry which is preliminary data.</text>
</comment>
<feature type="transmembrane region" description="Helical" evidence="6">
    <location>
        <begin position="297"/>
        <end position="320"/>
    </location>
</feature>
<feature type="transmembrane region" description="Helical" evidence="6">
    <location>
        <begin position="420"/>
        <end position="447"/>
    </location>
</feature>
<dbReference type="PROSITE" id="PS50850">
    <property type="entry name" value="MFS"/>
    <property type="match status" value="1"/>
</dbReference>
<keyword evidence="3 6" id="KW-1133">Transmembrane helix</keyword>
<dbReference type="PANTHER" id="PTHR23502">
    <property type="entry name" value="MAJOR FACILITATOR SUPERFAMILY"/>
    <property type="match status" value="1"/>
</dbReference>
<evidence type="ECO:0000256" key="6">
    <source>
        <dbReference type="SAM" id="Phobius"/>
    </source>
</evidence>
<evidence type="ECO:0000256" key="2">
    <source>
        <dbReference type="ARBA" id="ARBA00022692"/>
    </source>
</evidence>
<dbReference type="Pfam" id="PF07690">
    <property type="entry name" value="MFS_1"/>
    <property type="match status" value="1"/>
</dbReference>
<organism evidence="8 9">
    <name type="scientific">Tilletiaria anomala (strain ATCC 24038 / CBS 436.72 / UBC 951)</name>
    <dbReference type="NCBI Taxonomy" id="1037660"/>
    <lineage>
        <taxon>Eukaryota</taxon>
        <taxon>Fungi</taxon>
        <taxon>Dikarya</taxon>
        <taxon>Basidiomycota</taxon>
        <taxon>Ustilaginomycotina</taxon>
        <taxon>Exobasidiomycetes</taxon>
        <taxon>Georgefischeriales</taxon>
        <taxon>Tilletiariaceae</taxon>
        <taxon>Tilletiaria</taxon>
    </lineage>
</organism>
<dbReference type="STRING" id="1037660.A0A066VC14"/>
<dbReference type="InParanoid" id="A0A066VC14"/>
<dbReference type="PANTHER" id="PTHR23502:SF134">
    <property type="entry name" value="MAJOR FACILITATOR SUPERFAMILY (MFS) PROFILE DOMAIN-CONTAINING PROTEIN-RELATED"/>
    <property type="match status" value="1"/>
</dbReference>
<feature type="transmembrane region" description="Helical" evidence="6">
    <location>
        <begin position="576"/>
        <end position="593"/>
    </location>
</feature>
<dbReference type="OrthoDB" id="5376138at2759"/>
<feature type="transmembrane region" description="Helical" evidence="6">
    <location>
        <begin position="210"/>
        <end position="232"/>
    </location>
</feature>
<dbReference type="SUPFAM" id="SSF103473">
    <property type="entry name" value="MFS general substrate transporter"/>
    <property type="match status" value="1"/>
</dbReference>
<accession>A0A066VC14</accession>
<dbReference type="InterPro" id="IPR011701">
    <property type="entry name" value="MFS"/>
</dbReference>
<dbReference type="GO" id="GO:0005886">
    <property type="term" value="C:plasma membrane"/>
    <property type="evidence" value="ECO:0007669"/>
    <property type="project" value="TreeGrafter"/>
</dbReference>
<feature type="compositionally biased region" description="Basic and acidic residues" evidence="5">
    <location>
        <begin position="645"/>
        <end position="661"/>
    </location>
</feature>
<evidence type="ECO:0000313" key="8">
    <source>
        <dbReference type="EMBL" id="KDN37818.1"/>
    </source>
</evidence>
<dbReference type="CDD" id="cd17323">
    <property type="entry name" value="MFS_Tpo1_MDR_like"/>
    <property type="match status" value="1"/>
</dbReference>
<evidence type="ECO:0000259" key="7">
    <source>
        <dbReference type="PROSITE" id="PS50850"/>
    </source>
</evidence>
<proteinExistence type="predicted"/>
<feature type="transmembrane region" description="Helical" evidence="6">
    <location>
        <begin position="173"/>
        <end position="190"/>
    </location>
</feature>
<evidence type="ECO:0000256" key="5">
    <source>
        <dbReference type="SAM" id="MobiDB-lite"/>
    </source>
</evidence>
<dbReference type="FunFam" id="1.20.1250.20:FF:000082">
    <property type="entry name" value="MFS multidrug transporter, putative"/>
    <property type="match status" value="1"/>
</dbReference>
<evidence type="ECO:0000256" key="1">
    <source>
        <dbReference type="ARBA" id="ARBA00004141"/>
    </source>
</evidence>
<feature type="transmembrane region" description="Helical" evidence="6">
    <location>
        <begin position="467"/>
        <end position="486"/>
    </location>
</feature>
<dbReference type="RefSeq" id="XP_013240500.1">
    <property type="nucleotide sequence ID" value="XM_013385046.1"/>
</dbReference>
<feature type="transmembrane region" description="Helical" evidence="6">
    <location>
        <begin position="262"/>
        <end position="285"/>
    </location>
</feature>
<dbReference type="InterPro" id="IPR020846">
    <property type="entry name" value="MFS_dom"/>
</dbReference>
<dbReference type="OMA" id="WRIMFWW"/>
<dbReference type="AlphaFoldDB" id="A0A066VC14"/>
<feature type="transmembrane region" description="Helical" evidence="6">
    <location>
        <begin position="239"/>
        <end position="256"/>
    </location>
</feature>
<dbReference type="GO" id="GO:0022857">
    <property type="term" value="F:transmembrane transporter activity"/>
    <property type="evidence" value="ECO:0007669"/>
    <property type="project" value="InterPro"/>
</dbReference>
<dbReference type="Gene3D" id="1.20.1250.20">
    <property type="entry name" value="MFS general substrate transporter like domains"/>
    <property type="match status" value="1"/>
</dbReference>
<feature type="transmembrane region" description="Helical" evidence="6">
    <location>
        <begin position="538"/>
        <end position="564"/>
    </location>
</feature>
<feature type="region of interest" description="Disordered" evidence="5">
    <location>
        <begin position="643"/>
        <end position="664"/>
    </location>
</feature>
<keyword evidence="2 6" id="KW-0812">Transmembrane</keyword>
<protein>
    <submittedName>
        <fullName evidence="8">MFS general substrate transporter</fullName>
    </submittedName>
</protein>
<keyword evidence="4 6" id="KW-0472">Membrane</keyword>
<keyword evidence="9" id="KW-1185">Reference proteome</keyword>
<reference evidence="8 9" key="1">
    <citation type="submission" date="2014-05" db="EMBL/GenBank/DDBJ databases">
        <title>Draft genome sequence of a rare smut relative, Tilletiaria anomala UBC 951.</title>
        <authorList>
            <consortium name="DOE Joint Genome Institute"/>
            <person name="Toome M."/>
            <person name="Kuo A."/>
            <person name="Henrissat B."/>
            <person name="Lipzen A."/>
            <person name="Tritt A."/>
            <person name="Yoshinaga Y."/>
            <person name="Zane M."/>
            <person name="Barry K."/>
            <person name="Grigoriev I.V."/>
            <person name="Spatafora J.W."/>
            <person name="Aimea M.C."/>
        </authorList>
    </citation>
    <scope>NUCLEOTIDE SEQUENCE [LARGE SCALE GENOMIC DNA]</scope>
    <source>
        <strain evidence="8 9">UBC 951</strain>
    </source>
</reference>
<comment type="subcellular location">
    <subcellularLocation>
        <location evidence="1">Membrane</location>
        <topology evidence="1">Multi-pass membrane protein</topology>
    </subcellularLocation>
</comment>
<feature type="transmembrane region" description="Helical" evidence="6">
    <location>
        <begin position="332"/>
        <end position="350"/>
    </location>
</feature>
<dbReference type="HOGENOM" id="CLU_008455_0_4_1"/>
<feature type="transmembrane region" description="Helical" evidence="6">
    <location>
        <begin position="599"/>
        <end position="620"/>
    </location>
</feature>
<feature type="region of interest" description="Disordered" evidence="5">
    <location>
        <begin position="1"/>
        <end position="28"/>
    </location>
</feature>
<dbReference type="Proteomes" id="UP000027361">
    <property type="component" value="Unassembled WGS sequence"/>
</dbReference>